<comment type="caution">
    <text evidence="2">The sequence shown here is derived from an EMBL/GenBank/DDBJ whole genome shotgun (WGS) entry which is preliminary data.</text>
</comment>
<evidence type="ECO:0000313" key="3">
    <source>
        <dbReference type="Proteomes" id="UP000188268"/>
    </source>
</evidence>
<evidence type="ECO:0000256" key="1">
    <source>
        <dbReference type="SAM" id="MobiDB-lite"/>
    </source>
</evidence>
<name>A0A1R3J1Y6_COCAP</name>
<reference evidence="2 3" key="1">
    <citation type="submission" date="2013-09" db="EMBL/GenBank/DDBJ databases">
        <title>Corchorus capsularis genome sequencing.</title>
        <authorList>
            <person name="Alam M."/>
            <person name="Haque M.S."/>
            <person name="Islam M.S."/>
            <person name="Emdad E.M."/>
            <person name="Islam M.M."/>
            <person name="Ahmed B."/>
            <person name="Halim A."/>
            <person name="Hossen Q.M.M."/>
            <person name="Hossain M.Z."/>
            <person name="Ahmed R."/>
            <person name="Khan M.M."/>
            <person name="Islam R."/>
            <person name="Rashid M.M."/>
            <person name="Khan S.A."/>
            <person name="Rahman M.S."/>
            <person name="Alam M."/>
        </authorList>
    </citation>
    <scope>NUCLEOTIDE SEQUENCE [LARGE SCALE GENOMIC DNA]</scope>
    <source>
        <strain evidence="3">cv. CVL-1</strain>
        <tissue evidence="2">Whole seedling</tissue>
    </source>
</reference>
<dbReference type="AlphaFoldDB" id="A0A1R3J1Y6"/>
<feature type="region of interest" description="Disordered" evidence="1">
    <location>
        <begin position="1"/>
        <end position="22"/>
    </location>
</feature>
<proteinExistence type="predicted"/>
<sequence length="22" mass="2639">MDIGNRQKLTLVGFDRNRHRPD</sequence>
<protein>
    <submittedName>
        <fullName evidence="2">Uncharacterized protein</fullName>
    </submittedName>
</protein>
<dbReference type="EMBL" id="AWWV01008890">
    <property type="protein sequence ID" value="OMO88845.1"/>
    <property type="molecule type" value="Genomic_DNA"/>
</dbReference>
<accession>A0A1R3J1Y6</accession>
<evidence type="ECO:0000313" key="2">
    <source>
        <dbReference type="EMBL" id="OMO88845.1"/>
    </source>
</evidence>
<dbReference type="Gramene" id="OMO88845">
    <property type="protein sequence ID" value="OMO88845"/>
    <property type="gene ID" value="CCACVL1_08166"/>
</dbReference>
<gene>
    <name evidence="2" type="ORF">CCACVL1_08166</name>
</gene>
<keyword evidence="3" id="KW-1185">Reference proteome</keyword>
<dbReference type="Proteomes" id="UP000188268">
    <property type="component" value="Unassembled WGS sequence"/>
</dbReference>
<organism evidence="2 3">
    <name type="scientific">Corchorus capsularis</name>
    <name type="common">Jute</name>
    <dbReference type="NCBI Taxonomy" id="210143"/>
    <lineage>
        <taxon>Eukaryota</taxon>
        <taxon>Viridiplantae</taxon>
        <taxon>Streptophyta</taxon>
        <taxon>Embryophyta</taxon>
        <taxon>Tracheophyta</taxon>
        <taxon>Spermatophyta</taxon>
        <taxon>Magnoliopsida</taxon>
        <taxon>eudicotyledons</taxon>
        <taxon>Gunneridae</taxon>
        <taxon>Pentapetalae</taxon>
        <taxon>rosids</taxon>
        <taxon>malvids</taxon>
        <taxon>Malvales</taxon>
        <taxon>Malvaceae</taxon>
        <taxon>Grewioideae</taxon>
        <taxon>Apeibeae</taxon>
        <taxon>Corchorus</taxon>
    </lineage>
</organism>